<dbReference type="CDD" id="cd06848">
    <property type="entry name" value="GCS_H"/>
    <property type="match status" value="1"/>
</dbReference>
<keyword evidence="5" id="KW-0560">Oxidoreductase</keyword>
<gene>
    <name evidence="5" type="ORF">DAT561_0508</name>
</gene>
<dbReference type="AlphaFoldDB" id="A0A2Z5Y1H2"/>
<keyword evidence="2" id="KW-0676">Redox-active center</keyword>
<dbReference type="PANTHER" id="PTHR30041:SF8">
    <property type="entry name" value="PROTEIN YFFB"/>
    <property type="match status" value="1"/>
</dbReference>
<evidence type="ECO:0000313" key="6">
    <source>
        <dbReference type="Proteomes" id="UP000269226"/>
    </source>
</evidence>
<keyword evidence="1" id="KW-1015">Disulfide bond</keyword>
<protein>
    <submittedName>
        <fullName evidence="5">Arsenate reductase</fullName>
        <ecNumber evidence="5">1.20.4.1</ecNumber>
    </submittedName>
</protein>
<dbReference type="Pfam" id="PF03960">
    <property type="entry name" value="ArsC"/>
    <property type="match status" value="1"/>
</dbReference>
<dbReference type="EC" id="1.20.4.1" evidence="5"/>
<dbReference type="InterPro" id="IPR006660">
    <property type="entry name" value="Arsenate_reductase-like"/>
</dbReference>
<dbReference type="Proteomes" id="UP000269226">
    <property type="component" value="Chromosome"/>
</dbReference>
<feature type="domain" description="Lipoyl-binding" evidence="4">
    <location>
        <begin position="139"/>
        <end position="221"/>
    </location>
</feature>
<organism evidence="5 6">
    <name type="scientific">Melissococcus plutonius</name>
    <dbReference type="NCBI Taxonomy" id="33970"/>
    <lineage>
        <taxon>Bacteria</taxon>
        <taxon>Bacillati</taxon>
        <taxon>Bacillota</taxon>
        <taxon>Bacilli</taxon>
        <taxon>Lactobacillales</taxon>
        <taxon>Enterococcaceae</taxon>
        <taxon>Melissococcus</taxon>
    </lineage>
</organism>
<dbReference type="InterPro" id="IPR006504">
    <property type="entry name" value="Tscrpt_reg_Spx/MgsR"/>
</dbReference>
<evidence type="ECO:0000259" key="4">
    <source>
        <dbReference type="PROSITE" id="PS50968"/>
    </source>
</evidence>
<sequence length="231" mass="26632">MYILYWYPKCSTCQKAKKWLDKKNIEYRTVDMIKNPPSEQLLATWMEEGEQPLRKFFNTSGQHYREQGLKEKVPNFSITEASQCLSKDGMLIKRPILSKEDRFLINGFNEAKYEEVIRNTNINRKIVEEILWVAPVDNGYRIGLTNQAQDELGKITYATFPKPGQTIVKGESLIELEAEKSVSEYESPLTGTIHSINEAAAEDSSILDDLDEEKLWIVTLTEVAKEQFDQL</sequence>
<evidence type="ECO:0000256" key="1">
    <source>
        <dbReference type="ARBA" id="ARBA00023157"/>
    </source>
</evidence>
<dbReference type="EMBL" id="AP018492">
    <property type="protein sequence ID" value="BBC60644.1"/>
    <property type="molecule type" value="Genomic_DNA"/>
</dbReference>
<dbReference type="PROSITE" id="PS51353">
    <property type="entry name" value="ARSC"/>
    <property type="match status" value="1"/>
</dbReference>
<proteinExistence type="inferred from homology"/>
<dbReference type="GO" id="GO:0008794">
    <property type="term" value="F:arsenate reductase (glutaredoxin) activity"/>
    <property type="evidence" value="ECO:0007669"/>
    <property type="project" value="UniProtKB-EC"/>
</dbReference>
<dbReference type="PROSITE" id="PS50968">
    <property type="entry name" value="BIOTINYL_LIPOYL"/>
    <property type="match status" value="1"/>
</dbReference>
<reference evidence="5 6" key="1">
    <citation type="submission" date="2018-01" db="EMBL/GenBank/DDBJ databases">
        <title>Whole genome sequence of Melissococcus plutonius DAT561.</title>
        <authorList>
            <person name="Okumura K."/>
            <person name="Takamatsu D."/>
            <person name="Okura M."/>
        </authorList>
    </citation>
    <scope>NUCLEOTIDE SEQUENCE [LARGE SCALE GENOMIC DNA]</scope>
    <source>
        <strain evidence="5 6">DAT561</strain>
    </source>
</reference>
<comment type="similarity">
    <text evidence="3">Belongs to the ArsC family.</text>
</comment>
<dbReference type="SUPFAM" id="SSF51230">
    <property type="entry name" value="Single hybrid motif"/>
    <property type="match status" value="1"/>
</dbReference>
<dbReference type="Pfam" id="PF01597">
    <property type="entry name" value="GCV_H"/>
    <property type="match status" value="1"/>
</dbReference>
<dbReference type="InterPro" id="IPR033753">
    <property type="entry name" value="GCV_H/Fam206"/>
</dbReference>
<name>A0A2Z5Y1H2_9ENTE</name>
<dbReference type="Gene3D" id="2.40.50.100">
    <property type="match status" value="1"/>
</dbReference>
<dbReference type="PANTHER" id="PTHR30041">
    <property type="entry name" value="ARSENATE REDUCTASE"/>
    <property type="match status" value="1"/>
</dbReference>
<evidence type="ECO:0000256" key="2">
    <source>
        <dbReference type="ARBA" id="ARBA00023284"/>
    </source>
</evidence>
<dbReference type="InterPro" id="IPR000089">
    <property type="entry name" value="Biotin_lipoyl"/>
</dbReference>
<dbReference type="CDD" id="cd03036">
    <property type="entry name" value="ArsC_like"/>
    <property type="match status" value="1"/>
</dbReference>
<evidence type="ECO:0000256" key="3">
    <source>
        <dbReference type="PROSITE-ProRule" id="PRU01282"/>
    </source>
</evidence>
<dbReference type="Gene3D" id="3.40.30.10">
    <property type="entry name" value="Glutaredoxin"/>
    <property type="match status" value="1"/>
</dbReference>
<dbReference type="NCBIfam" id="TIGR01617">
    <property type="entry name" value="arsC_related"/>
    <property type="match status" value="1"/>
</dbReference>
<dbReference type="InterPro" id="IPR036249">
    <property type="entry name" value="Thioredoxin-like_sf"/>
</dbReference>
<dbReference type="SUPFAM" id="SSF52833">
    <property type="entry name" value="Thioredoxin-like"/>
    <property type="match status" value="1"/>
</dbReference>
<dbReference type="InterPro" id="IPR011053">
    <property type="entry name" value="Single_hybrid_motif"/>
</dbReference>
<evidence type="ECO:0000313" key="5">
    <source>
        <dbReference type="EMBL" id="BBC60644.1"/>
    </source>
</evidence>
<accession>A0A2Z5Y1H2</accession>